<sequence length="414" mass="44893">MFRALAVASVALGPRSAGRARTMASHQLLVPPPEALRKPLSVPNRLLLGPGPSNLTPRVMAAGGLQMIGHTHKEMFQIMDDIKQGIQYVFQTKNPLTLAISGSGHSALEAALFNVLEPGDSFLVGANGIWGLRAADIGERIGAHVHTMVKGPGGHYTLQEVEEGLVQHKPALLFLTHGESSSGVLQPLNGYGELCHRYKCLLLVDSVASLGGAPIYMDQQGIDILYSGSQKVLNAPPGTSLISFSDKARNKIYARKTRPCSFYLDVKCLANLWGCEDKPRIYHHTTPIVSLYSLRESLATMAEQGLESSWRQHREAAAYLHGRLQALGLQLFVKDPAVRLPTITTVAMPAGYNGKDIVSYIMDHFDIEIAGGLGPSAGKVLRIGLLGCNATWENVDRVIEALKEALQRCPRNKL</sequence>
<keyword evidence="10 15" id="KW-0663">Pyridoxal phosphate</keyword>
<dbReference type="Gene3D" id="3.40.640.10">
    <property type="entry name" value="Type I PLP-dependent aspartate aminotransferase-like (Major domain)"/>
    <property type="match status" value="1"/>
</dbReference>
<comment type="subcellular location">
    <subcellularLocation>
        <location evidence="2">Peroxisome</location>
    </subcellularLocation>
</comment>
<keyword evidence="9" id="KW-0808">Transferase</keyword>
<dbReference type="EC" id="2.6.1.44" evidence="6 15"/>
<dbReference type="GO" id="GO:0005777">
    <property type="term" value="C:peroxisome"/>
    <property type="evidence" value="ECO:0007669"/>
    <property type="project" value="UniProtKB-SubCell"/>
</dbReference>
<dbReference type="AlphaFoldDB" id="A0A2Y9E5F0"/>
<dbReference type="FunCoup" id="A0A2Y9E5F0">
    <property type="interactions" value="843"/>
</dbReference>
<dbReference type="InterPro" id="IPR015422">
    <property type="entry name" value="PyrdxlP-dep_Trfase_small"/>
</dbReference>
<keyword evidence="8 22" id="KW-0032">Aminotransferase</keyword>
<evidence type="ECO:0000256" key="1">
    <source>
        <dbReference type="ARBA" id="ARBA00001933"/>
    </source>
</evidence>
<dbReference type="FunFam" id="3.90.1150.10:FF:000393">
    <property type="entry name" value="Serine--pyruvate aminotransferase"/>
    <property type="match status" value="1"/>
</dbReference>
<dbReference type="EC" id="2.6.1.51" evidence="5 15"/>
<evidence type="ECO:0000256" key="10">
    <source>
        <dbReference type="ARBA" id="ARBA00022898"/>
    </source>
</evidence>
<comment type="catalytic activity">
    <reaction evidence="14">
        <text>glyoxylate + L-alanine = glycine + pyruvate</text>
        <dbReference type="Rhea" id="RHEA:24248"/>
        <dbReference type="ChEBI" id="CHEBI:15361"/>
        <dbReference type="ChEBI" id="CHEBI:36655"/>
        <dbReference type="ChEBI" id="CHEBI:57305"/>
        <dbReference type="ChEBI" id="CHEBI:57972"/>
        <dbReference type="EC" id="2.6.1.44"/>
    </reaction>
    <physiologicalReaction direction="left-to-right" evidence="14">
        <dbReference type="Rhea" id="RHEA:24249"/>
    </physiologicalReaction>
</comment>
<comment type="subunit">
    <text evidence="4 15">Homodimer.</text>
</comment>
<dbReference type="RefSeq" id="XP_004386534.1">
    <property type="nucleotide sequence ID" value="XM_004386477.1"/>
</dbReference>
<evidence type="ECO:0000256" key="2">
    <source>
        <dbReference type="ARBA" id="ARBA00004275"/>
    </source>
</evidence>
<evidence type="ECO:0000259" key="20">
    <source>
        <dbReference type="Pfam" id="PF00266"/>
    </source>
</evidence>
<feature type="modified residue" description="N6-(pyridoxal phosphate)lysine" evidence="17">
    <location>
        <position position="231"/>
    </location>
</feature>
<dbReference type="PROSITE" id="PS00595">
    <property type="entry name" value="AA_TRANSFER_CLASS_5"/>
    <property type="match status" value="1"/>
</dbReference>
<dbReference type="GeneID" id="101340497"/>
<evidence type="ECO:0000256" key="8">
    <source>
        <dbReference type="ARBA" id="ARBA00022576"/>
    </source>
</evidence>
<dbReference type="PANTHER" id="PTHR21152:SF40">
    <property type="entry name" value="ALANINE--GLYOXYLATE AMINOTRANSFERASE"/>
    <property type="match status" value="1"/>
</dbReference>
<evidence type="ECO:0000256" key="18">
    <source>
        <dbReference type="RuleBase" id="RU004075"/>
    </source>
</evidence>
<dbReference type="CTD" id="189"/>
<keyword evidence="21" id="KW-1185">Reference proteome</keyword>
<dbReference type="OrthoDB" id="7403325at2759"/>
<reference evidence="22" key="1">
    <citation type="submission" date="2025-08" db="UniProtKB">
        <authorList>
            <consortium name="RefSeq"/>
        </authorList>
    </citation>
    <scope>IDENTIFICATION</scope>
</reference>
<evidence type="ECO:0000256" key="16">
    <source>
        <dbReference type="PIRSR" id="PIRSR000524-1"/>
    </source>
</evidence>
<dbReference type="PANTHER" id="PTHR21152">
    <property type="entry name" value="AMINOTRANSFERASE CLASS V"/>
    <property type="match status" value="1"/>
</dbReference>
<evidence type="ECO:0000313" key="22">
    <source>
        <dbReference type="RefSeq" id="XP_004386534.1"/>
    </source>
</evidence>
<dbReference type="Proteomes" id="UP000248480">
    <property type="component" value="Unplaced"/>
</dbReference>
<dbReference type="PIRSF" id="PIRSF000524">
    <property type="entry name" value="SPT"/>
    <property type="match status" value="1"/>
</dbReference>
<evidence type="ECO:0000256" key="6">
    <source>
        <dbReference type="ARBA" id="ARBA00013049"/>
    </source>
</evidence>
<dbReference type="CDD" id="cd06451">
    <property type="entry name" value="AGAT_like"/>
    <property type="match status" value="1"/>
</dbReference>
<evidence type="ECO:0000256" key="7">
    <source>
        <dbReference type="ARBA" id="ARBA00019220"/>
    </source>
</evidence>
<dbReference type="InterPro" id="IPR000192">
    <property type="entry name" value="Aminotrans_V_dom"/>
</dbReference>
<keyword evidence="11" id="KW-0007">Acetylation</keyword>
<organism evidence="21 22">
    <name type="scientific">Trichechus manatus latirostris</name>
    <name type="common">Florida manatee</name>
    <dbReference type="NCBI Taxonomy" id="127582"/>
    <lineage>
        <taxon>Eukaryota</taxon>
        <taxon>Metazoa</taxon>
        <taxon>Chordata</taxon>
        <taxon>Craniata</taxon>
        <taxon>Vertebrata</taxon>
        <taxon>Euteleostomi</taxon>
        <taxon>Mammalia</taxon>
        <taxon>Eutheria</taxon>
        <taxon>Afrotheria</taxon>
        <taxon>Sirenia</taxon>
        <taxon>Trichechidae</taxon>
        <taxon>Trichechus</taxon>
    </lineage>
</organism>
<dbReference type="FunFam" id="3.40.640.10:FF:000027">
    <property type="entry name" value="Serine--pyruvate aminotransferase, mitochondrial"/>
    <property type="match status" value="1"/>
</dbReference>
<evidence type="ECO:0000256" key="11">
    <source>
        <dbReference type="ARBA" id="ARBA00022990"/>
    </source>
</evidence>
<comment type="similarity">
    <text evidence="3 15 18">Belongs to the class-V pyridoxal-phosphate-dependent aminotransferase family.</text>
</comment>
<protein>
    <recommendedName>
        <fullName evidence="7 15">Alanine--glyoxylate aminotransferase</fullName>
        <shortName evidence="15">AGT</shortName>
        <shortName evidence="15">SPT</shortName>
        <ecNumber evidence="6 15">2.6.1.44</ecNumber>
        <ecNumber evidence="5 15">2.6.1.51</ecNumber>
    </recommendedName>
    <alternativeName>
        <fullName evidence="15">Serine--pyruvate aminotransferase</fullName>
    </alternativeName>
</protein>
<evidence type="ECO:0000313" key="21">
    <source>
        <dbReference type="Proteomes" id="UP000248480"/>
    </source>
</evidence>
<keyword evidence="12" id="KW-0576">Peroxisome</keyword>
<evidence type="ECO:0000256" key="4">
    <source>
        <dbReference type="ARBA" id="ARBA00011738"/>
    </source>
</evidence>
<dbReference type="STRING" id="127582.A0A2Y9E5F0"/>
<dbReference type="InParanoid" id="A0A2Y9E5F0"/>
<name>A0A2Y9E5F0_TRIMA</name>
<dbReference type="GO" id="GO:0019265">
    <property type="term" value="P:glycine biosynthetic process, by transamination of glyoxylate"/>
    <property type="evidence" value="ECO:0007669"/>
    <property type="project" value="TreeGrafter"/>
</dbReference>
<comment type="catalytic activity">
    <reaction evidence="13">
        <text>L-serine + pyruvate = 3-hydroxypyruvate + L-alanine</text>
        <dbReference type="Rhea" id="RHEA:22852"/>
        <dbReference type="ChEBI" id="CHEBI:15361"/>
        <dbReference type="ChEBI" id="CHEBI:17180"/>
        <dbReference type="ChEBI" id="CHEBI:33384"/>
        <dbReference type="ChEBI" id="CHEBI:57972"/>
        <dbReference type="EC" id="2.6.1.51"/>
    </reaction>
    <physiologicalReaction direction="left-to-right" evidence="13">
        <dbReference type="Rhea" id="RHEA:22853"/>
    </physiologicalReaction>
</comment>
<evidence type="ECO:0000256" key="17">
    <source>
        <dbReference type="PIRSR" id="PIRSR000524-50"/>
    </source>
</evidence>
<dbReference type="InterPro" id="IPR015421">
    <property type="entry name" value="PyrdxlP-dep_Trfase_major"/>
</dbReference>
<evidence type="ECO:0000256" key="5">
    <source>
        <dbReference type="ARBA" id="ARBA00013027"/>
    </source>
</evidence>
<dbReference type="InterPro" id="IPR024169">
    <property type="entry name" value="SP_NH2Trfase/AEP_transaminase"/>
</dbReference>
<feature type="binding site" evidence="16">
    <location>
        <position position="382"/>
    </location>
    <ligand>
        <name>substrate</name>
    </ligand>
</feature>
<dbReference type="SUPFAM" id="SSF53383">
    <property type="entry name" value="PLP-dependent transferases"/>
    <property type="match status" value="1"/>
</dbReference>
<dbReference type="Pfam" id="PF00266">
    <property type="entry name" value="Aminotran_5"/>
    <property type="match status" value="1"/>
</dbReference>
<gene>
    <name evidence="22" type="primary">AGXT</name>
</gene>
<dbReference type="InterPro" id="IPR015424">
    <property type="entry name" value="PyrdxlP-dep_Trfase"/>
</dbReference>
<evidence type="ECO:0000256" key="13">
    <source>
        <dbReference type="ARBA" id="ARBA00033634"/>
    </source>
</evidence>
<evidence type="ECO:0000256" key="19">
    <source>
        <dbReference type="RuleBase" id="RU004504"/>
    </source>
</evidence>
<dbReference type="KEGG" id="tmu:101340497"/>
<evidence type="ECO:0000256" key="3">
    <source>
        <dbReference type="ARBA" id="ARBA00009236"/>
    </source>
</evidence>
<dbReference type="GO" id="GO:0008453">
    <property type="term" value="F:alanine-glyoxylate transaminase activity"/>
    <property type="evidence" value="ECO:0007669"/>
    <property type="project" value="UniProtKB-EC"/>
</dbReference>
<evidence type="ECO:0000256" key="12">
    <source>
        <dbReference type="ARBA" id="ARBA00023140"/>
    </source>
</evidence>
<dbReference type="InterPro" id="IPR020578">
    <property type="entry name" value="Aminotrans_V_PyrdxlP_BS"/>
</dbReference>
<evidence type="ECO:0000256" key="9">
    <source>
        <dbReference type="ARBA" id="ARBA00022679"/>
    </source>
</evidence>
<proteinExistence type="inferred from homology"/>
<comment type="cofactor">
    <cofactor evidence="1 15 17 19">
        <name>pyridoxal 5'-phosphate</name>
        <dbReference type="ChEBI" id="CHEBI:597326"/>
    </cofactor>
</comment>
<feature type="domain" description="Aminotransferase class V" evidence="20">
    <location>
        <begin position="65"/>
        <end position="398"/>
    </location>
</feature>
<dbReference type="Gene3D" id="3.90.1150.10">
    <property type="entry name" value="Aspartate Aminotransferase, domain 1"/>
    <property type="match status" value="1"/>
</dbReference>
<accession>A0A2Y9E5F0</accession>
<evidence type="ECO:0000256" key="15">
    <source>
        <dbReference type="PIRNR" id="PIRNR000524"/>
    </source>
</evidence>
<dbReference type="GO" id="GO:0004760">
    <property type="term" value="F:L-serine-pyruvate transaminase activity"/>
    <property type="evidence" value="ECO:0007669"/>
    <property type="project" value="UniProtKB-EC"/>
</dbReference>
<evidence type="ECO:0000256" key="14">
    <source>
        <dbReference type="ARBA" id="ARBA00033660"/>
    </source>
</evidence>